<evidence type="ECO:0000259" key="3">
    <source>
        <dbReference type="PROSITE" id="PS50222"/>
    </source>
</evidence>
<dbReference type="SUPFAM" id="SSF52047">
    <property type="entry name" value="RNI-like"/>
    <property type="match status" value="1"/>
</dbReference>
<feature type="region of interest" description="Disordered" evidence="2">
    <location>
        <begin position="156"/>
        <end position="189"/>
    </location>
</feature>
<evidence type="ECO:0000256" key="1">
    <source>
        <dbReference type="ARBA" id="ARBA00022837"/>
    </source>
</evidence>
<reference evidence="4 5" key="1">
    <citation type="journal article" date="2017" name="Nat. Ecol. Evol.">
        <title>Scallop genome provides insights into evolution of bilaterian karyotype and development.</title>
        <authorList>
            <person name="Wang S."/>
            <person name="Zhang J."/>
            <person name="Jiao W."/>
            <person name="Li J."/>
            <person name="Xun X."/>
            <person name="Sun Y."/>
            <person name="Guo X."/>
            <person name="Huan P."/>
            <person name="Dong B."/>
            <person name="Zhang L."/>
            <person name="Hu X."/>
            <person name="Sun X."/>
            <person name="Wang J."/>
            <person name="Zhao C."/>
            <person name="Wang Y."/>
            <person name="Wang D."/>
            <person name="Huang X."/>
            <person name="Wang R."/>
            <person name="Lv J."/>
            <person name="Li Y."/>
            <person name="Zhang Z."/>
            <person name="Liu B."/>
            <person name="Lu W."/>
            <person name="Hui Y."/>
            <person name="Liang J."/>
            <person name="Zhou Z."/>
            <person name="Hou R."/>
            <person name="Li X."/>
            <person name="Liu Y."/>
            <person name="Li H."/>
            <person name="Ning X."/>
            <person name="Lin Y."/>
            <person name="Zhao L."/>
            <person name="Xing Q."/>
            <person name="Dou J."/>
            <person name="Li Y."/>
            <person name="Mao J."/>
            <person name="Guo H."/>
            <person name="Dou H."/>
            <person name="Li T."/>
            <person name="Mu C."/>
            <person name="Jiang W."/>
            <person name="Fu Q."/>
            <person name="Fu X."/>
            <person name="Miao Y."/>
            <person name="Liu J."/>
            <person name="Yu Q."/>
            <person name="Li R."/>
            <person name="Liao H."/>
            <person name="Li X."/>
            <person name="Kong Y."/>
            <person name="Jiang Z."/>
            <person name="Chourrout D."/>
            <person name="Li R."/>
            <person name="Bao Z."/>
        </authorList>
    </citation>
    <scope>NUCLEOTIDE SEQUENCE [LARGE SCALE GENOMIC DNA]</scope>
    <source>
        <strain evidence="4 5">PY_sf001</strain>
    </source>
</reference>
<dbReference type="CDD" id="cd00051">
    <property type="entry name" value="EFh"/>
    <property type="match status" value="1"/>
</dbReference>
<dbReference type="InterPro" id="IPR011992">
    <property type="entry name" value="EF-hand-dom_pair"/>
</dbReference>
<dbReference type="PANTHER" id="PTHR24114:SF2">
    <property type="entry name" value="F-BOX DOMAIN-CONTAINING PROTEIN-RELATED"/>
    <property type="match status" value="1"/>
</dbReference>
<dbReference type="EMBL" id="NEDP02005296">
    <property type="protein sequence ID" value="OWF42336.1"/>
    <property type="molecule type" value="Genomic_DNA"/>
</dbReference>
<protein>
    <recommendedName>
        <fullName evidence="3">EF-hand domain-containing protein</fullName>
    </recommendedName>
</protein>
<dbReference type="InterPro" id="IPR032675">
    <property type="entry name" value="LRR_dom_sf"/>
</dbReference>
<dbReference type="OrthoDB" id="120976at2759"/>
<gene>
    <name evidence="4" type="ORF">KP79_PYT11943</name>
</gene>
<sequence length="645" mass="71030">MEKSGDTESGRVESPKASQYRIVPERRIAIRPLSARAKKSPKDGGSDVPQLDLERPRRPWTAHPKTRSDMSANRVARPAHLRKSHMRPPVRTTLPETTEEGKLSVMGLDTQAMLGFTPQTYQLPTASTDLGQGVRTLVSDDQKPKTPKEGWAVTKVADSNRDSTPERSKKRHPSFETWVSGSPHDSDEYDTDLETDLLKKEEYPADPTGKSVYQDQCQRQGVVPVSFLFRHLGDRNLRMRHHYLGGEGTKPVAAALQFNTVTEALDLGDNYLQAEGAMYLARMMRDNTFIVYLDISNNFIKSSGAEAIAEMLEVNTTLKTICLAGNQLIDKDAYLFIDALRSNISLTSLDFSNNNFGEMAGVYIGGALAINDSLHDLDLSWNAIRGKGAVAVAEALYKNNTLEVLDLAWNGFGVAGAAALQQALRVNTKLKVLDLSNNRLNKEAAKHLCGGISQNFGLETLLLNLNPLADDGIELILQGLAKQESLRYVSLEEMNVNPTNYKTIKEMEAARDISILHGGMGGYQRYSSQASVLRVLSQFLREHRSQLTEACTLQDKDKSGILSTDELKVAFREAGLRLTNKQMSLLIDDIDSRHTGSVPYGDILSGKALGDFYDRKPSVNATVATTYSSRPGSGHSSFGQHVTVA</sequence>
<evidence type="ECO:0000313" key="5">
    <source>
        <dbReference type="Proteomes" id="UP000242188"/>
    </source>
</evidence>
<name>A0A210Q0S6_MIZYE</name>
<dbReference type="AlphaFoldDB" id="A0A210Q0S6"/>
<dbReference type="PROSITE" id="PS00018">
    <property type="entry name" value="EF_HAND_1"/>
    <property type="match status" value="1"/>
</dbReference>
<dbReference type="InterPro" id="IPR002048">
    <property type="entry name" value="EF_hand_dom"/>
</dbReference>
<dbReference type="InterPro" id="IPR001611">
    <property type="entry name" value="Leu-rich_rpt"/>
</dbReference>
<keyword evidence="5" id="KW-1185">Reference proteome</keyword>
<evidence type="ECO:0000313" key="4">
    <source>
        <dbReference type="EMBL" id="OWF42336.1"/>
    </source>
</evidence>
<dbReference type="Gene3D" id="3.80.10.10">
    <property type="entry name" value="Ribonuclease Inhibitor"/>
    <property type="match status" value="3"/>
</dbReference>
<accession>A0A210Q0S6</accession>
<dbReference type="SMART" id="SM00368">
    <property type="entry name" value="LRR_RI"/>
    <property type="match status" value="8"/>
</dbReference>
<feature type="domain" description="EF-hand" evidence="3">
    <location>
        <begin position="542"/>
        <end position="577"/>
    </location>
</feature>
<proteinExistence type="predicted"/>
<feature type="compositionally biased region" description="Basic and acidic residues" evidence="2">
    <location>
        <begin position="158"/>
        <end position="167"/>
    </location>
</feature>
<feature type="compositionally biased region" description="Basic and acidic residues" evidence="2">
    <location>
        <begin position="1"/>
        <end position="14"/>
    </location>
</feature>
<dbReference type="Gene3D" id="1.10.238.10">
    <property type="entry name" value="EF-hand"/>
    <property type="match status" value="1"/>
</dbReference>
<dbReference type="PROSITE" id="PS50222">
    <property type="entry name" value="EF_HAND_2"/>
    <property type="match status" value="1"/>
</dbReference>
<comment type="caution">
    <text evidence="4">The sequence shown here is derived from an EMBL/GenBank/DDBJ whole genome shotgun (WGS) entry which is preliminary data.</text>
</comment>
<evidence type="ECO:0000256" key="2">
    <source>
        <dbReference type="SAM" id="MobiDB-lite"/>
    </source>
</evidence>
<dbReference type="GO" id="GO:0005509">
    <property type="term" value="F:calcium ion binding"/>
    <property type="evidence" value="ECO:0007669"/>
    <property type="project" value="InterPro"/>
</dbReference>
<dbReference type="Pfam" id="PF13516">
    <property type="entry name" value="LRR_6"/>
    <property type="match status" value="5"/>
</dbReference>
<organism evidence="4 5">
    <name type="scientific">Mizuhopecten yessoensis</name>
    <name type="common">Japanese scallop</name>
    <name type="synonym">Patinopecten yessoensis</name>
    <dbReference type="NCBI Taxonomy" id="6573"/>
    <lineage>
        <taxon>Eukaryota</taxon>
        <taxon>Metazoa</taxon>
        <taxon>Spiralia</taxon>
        <taxon>Lophotrochozoa</taxon>
        <taxon>Mollusca</taxon>
        <taxon>Bivalvia</taxon>
        <taxon>Autobranchia</taxon>
        <taxon>Pteriomorphia</taxon>
        <taxon>Pectinida</taxon>
        <taxon>Pectinoidea</taxon>
        <taxon>Pectinidae</taxon>
        <taxon>Mizuhopecten</taxon>
    </lineage>
</organism>
<dbReference type="InterPro" id="IPR018247">
    <property type="entry name" value="EF_Hand_1_Ca_BS"/>
</dbReference>
<feature type="region of interest" description="Disordered" evidence="2">
    <location>
        <begin position="1"/>
        <end position="102"/>
    </location>
</feature>
<feature type="compositionally biased region" description="Basic residues" evidence="2">
    <location>
        <begin position="77"/>
        <end position="88"/>
    </location>
</feature>
<dbReference type="Proteomes" id="UP000242188">
    <property type="component" value="Unassembled WGS sequence"/>
</dbReference>
<dbReference type="InterPro" id="IPR052394">
    <property type="entry name" value="LRR-containing"/>
</dbReference>
<dbReference type="SUPFAM" id="SSF47473">
    <property type="entry name" value="EF-hand"/>
    <property type="match status" value="1"/>
</dbReference>
<keyword evidence="1" id="KW-0106">Calcium</keyword>
<dbReference type="PANTHER" id="PTHR24114">
    <property type="entry name" value="LEUCINE RICH REPEAT FAMILY PROTEIN"/>
    <property type="match status" value="1"/>
</dbReference>